<dbReference type="SMART" id="SM00283">
    <property type="entry name" value="MA"/>
    <property type="match status" value="1"/>
</dbReference>
<gene>
    <name evidence="4" type="ORF">EV659_10253</name>
</gene>
<dbReference type="InterPro" id="IPR004089">
    <property type="entry name" value="MCPsignal_dom"/>
</dbReference>
<dbReference type="Pfam" id="PF00015">
    <property type="entry name" value="MCPsignal"/>
    <property type="match status" value="1"/>
</dbReference>
<dbReference type="SUPFAM" id="SSF58104">
    <property type="entry name" value="Methyl-accepting chemotaxis protein (MCP) signaling domain"/>
    <property type="match status" value="1"/>
</dbReference>
<feature type="domain" description="Methyl-accepting transducer" evidence="3">
    <location>
        <begin position="41"/>
        <end position="277"/>
    </location>
</feature>
<dbReference type="EMBL" id="SLXO01000002">
    <property type="protein sequence ID" value="TCP37648.1"/>
    <property type="molecule type" value="Genomic_DNA"/>
</dbReference>
<dbReference type="PANTHER" id="PTHR32089">
    <property type="entry name" value="METHYL-ACCEPTING CHEMOTAXIS PROTEIN MCPB"/>
    <property type="match status" value="1"/>
</dbReference>
<dbReference type="PANTHER" id="PTHR32089:SF112">
    <property type="entry name" value="LYSOZYME-LIKE PROTEIN-RELATED"/>
    <property type="match status" value="1"/>
</dbReference>
<dbReference type="Proteomes" id="UP000295399">
    <property type="component" value="Unassembled WGS sequence"/>
</dbReference>
<name>A0A4R2PRV0_RHOSA</name>
<sequence>MLDLLLAERYQDVPDGHDPLTRKLAALAEQLASRRRWQLERTIALSNTANTGVTEIAEMVSLVGDAGKRAEDVVDQVAAMSRSVGAIADSSDAACRTADQVAESVAAGTQASAQARATMTDIAAATADTRTKIDALAEASAQIGSIVDDIEAIARQTNLLALNATIEAARAGEAGRGFAVVAGEVKTLAGQAAQATVDIRARIETVRDGTAAIVAAMDASADKVASGQTVIDRTNAEMTCIDDQVQTMARVTRDITRLLTDQTETAETIARDTETIARLGRDNLRSVERIVAEMEQADGPMAALIDALAGTDAGLDTVYVAQSDHVVWVRRLAQKLVGRAGLKAAELADAHQCRLGRWANRQTDPQLVDHPDWPALHTAHADVHRSGIETARRYEAGDLDGAVAVFADTRTASETVLALLSRIAKDVAPT</sequence>
<dbReference type="GO" id="GO:0016020">
    <property type="term" value="C:membrane"/>
    <property type="evidence" value="ECO:0007669"/>
    <property type="project" value="InterPro"/>
</dbReference>
<proteinExistence type="predicted"/>
<dbReference type="Pfam" id="PF13682">
    <property type="entry name" value="CZB"/>
    <property type="match status" value="1"/>
</dbReference>
<evidence type="ECO:0000256" key="1">
    <source>
        <dbReference type="ARBA" id="ARBA00023224"/>
    </source>
</evidence>
<keyword evidence="5" id="KW-1185">Reference proteome</keyword>
<organism evidence="4 5">
    <name type="scientific">Rhodothalassium salexigens DSM 2132</name>
    <dbReference type="NCBI Taxonomy" id="1188247"/>
    <lineage>
        <taxon>Bacteria</taxon>
        <taxon>Pseudomonadati</taxon>
        <taxon>Pseudomonadota</taxon>
        <taxon>Alphaproteobacteria</taxon>
        <taxon>Rhodothalassiales</taxon>
        <taxon>Rhodothalassiaceae</taxon>
        <taxon>Rhodothalassium</taxon>
    </lineage>
</organism>
<evidence type="ECO:0000256" key="2">
    <source>
        <dbReference type="PROSITE-ProRule" id="PRU00284"/>
    </source>
</evidence>
<dbReference type="RefSeq" id="WP_165878669.1">
    <property type="nucleotide sequence ID" value="NZ_JACIGF010000002.1"/>
</dbReference>
<comment type="caution">
    <text evidence="4">The sequence shown here is derived from an EMBL/GenBank/DDBJ whole genome shotgun (WGS) entry which is preliminary data.</text>
</comment>
<dbReference type="PROSITE" id="PS50111">
    <property type="entry name" value="CHEMOTAXIS_TRANSDUC_2"/>
    <property type="match status" value="1"/>
</dbReference>
<dbReference type="Gene3D" id="1.20.120.30">
    <property type="entry name" value="Aspartate receptor, ligand-binding domain"/>
    <property type="match status" value="1"/>
</dbReference>
<reference evidence="4 5" key="1">
    <citation type="submission" date="2019-03" db="EMBL/GenBank/DDBJ databases">
        <title>Genomic Encyclopedia of Type Strains, Phase IV (KMG-IV): sequencing the most valuable type-strain genomes for metagenomic binning, comparative biology and taxonomic classification.</title>
        <authorList>
            <person name="Goeker M."/>
        </authorList>
    </citation>
    <scope>NUCLEOTIDE SEQUENCE [LARGE SCALE GENOMIC DNA]</scope>
    <source>
        <strain evidence="4 5">DSM 2132</strain>
    </source>
</reference>
<evidence type="ECO:0000259" key="3">
    <source>
        <dbReference type="PROSITE" id="PS50111"/>
    </source>
</evidence>
<evidence type="ECO:0000313" key="5">
    <source>
        <dbReference type="Proteomes" id="UP000295399"/>
    </source>
</evidence>
<dbReference type="AlphaFoldDB" id="A0A4R2PRV0"/>
<accession>A0A4R2PRV0</accession>
<protein>
    <submittedName>
        <fullName evidence="4">Methyl-accepting chemotaxis sensory transducer</fullName>
    </submittedName>
</protein>
<keyword evidence="1 2" id="KW-0807">Transducer</keyword>
<dbReference type="InParanoid" id="A0A4R2PRV0"/>
<dbReference type="InterPro" id="IPR025991">
    <property type="entry name" value="Chemoreceptor_zinc-bind_dom"/>
</dbReference>
<dbReference type="Gene3D" id="1.10.287.950">
    <property type="entry name" value="Methyl-accepting chemotaxis protein"/>
    <property type="match status" value="1"/>
</dbReference>
<dbReference type="GO" id="GO:0007165">
    <property type="term" value="P:signal transduction"/>
    <property type="evidence" value="ECO:0007669"/>
    <property type="project" value="UniProtKB-KW"/>
</dbReference>
<evidence type="ECO:0000313" key="4">
    <source>
        <dbReference type="EMBL" id="TCP37648.1"/>
    </source>
</evidence>